<name>A0ABV9F036_9SPHN</name>
<evidence type="ECO:0000313" key="1">
    <source>
        <dbReference type="EMBL" id="MFC4593574.1"/>
    </source>
</evidence>
<organism evidence="1 2">
    <name type="scientific">Sphingobium tyrosinilyticum</name>
    <dbReference type="NCBI Taxonomy" id="2715436"/>
    <lineage>
        <taxon>Bacteria</taxon>
        <taxon>Pseudomonadati</taxon>
        <taxon>Pseudomonadota</taxon>
        <taxon>Alphaproteobacteria</taxon>
        <taxon>Sphingomonadales</taxon>
        <taxon>Sphingomonadaceae</taxon>
        <taxon>Sphingobium</taxon>
    </lineage>
</organism>
<dbReference type="EMBL" id="JBHSFZ010000006">
    <property type="protein sequence ID" value="MFC4593574.1"/>
    <property type="molecule type" value="Genomic_DNA"/>
</dbReference>
<keyword evidence="2" id="KW-1185">Reference proteome</keyword>
<dbReference type="Proteomes" id="UP001595957">
    <property type="component" value="Unassembled WGS sequence"/>
</dbReference>
<evidence type="ECO:0000313" key="2">
    <source>
        <dbReference type="Proteomes" id="UP001595957"/>
    </source>
</evidence>
<proteinExistence type="predicted"/>
<accession>A0ABV9F036</accession>
<reference evidence="2" key="1">
    <citation type="journal article" date="2019" name="Int. J. Syst. Evol. Microbiol.">
        <title>The Global Catalogue of Microorganisms (GCM) 10K type strain sequencing project: providing services to taxonomists for standard genome sequencing and annotation.</title>
        <authorList>
            <consortium name="The Broad Institute Genomics Platform"/>
            <consortium name="The Broad Institute Genome Sequencing Center for Infectious Disease"/>
            <person name="Wu L."/>
            <person name="Ma J."/>
        </authorList>
    </citation>
    <scope>NUCLEOTIDE SEQUENCE [LARGE SCALE GENOMIC DNA]</scope>
    <source>
        <strain evidence="2">NBRC 103632</strain>
    </source>
</reference>
<sequence length="167" mass="18043">MIGQIRLAWWQDALNDETGVKGRGEPLIDALRGIQAVPPVGLSAWLDGWEAMIGDIDLNAYADGRGGGLFHSLAGEAEAPPWLIQAGAAWALWDLSGHVSDPVLAADAIERGREKLLSASPSWPAAWRPMQIAYGLARQDILRGRAAPKYLTLGLYLRLLRVALAAR</sequence>
<protein>
    <submittedName>
        <fullName evidence="1">Uncharacterized protein</fullName>
    </submittedName>
</protein>
<gene>
    <name evidence="1" type="ORF">ACFO3E_05130</name>
</gene>
<comment type="caution">
    <text evidence="1">The sequence shown here is derived from an EMBL/GenBank/DDBJ whole genome shotgun (WGS) entry which is preliminary data.</text>
</comment>